<comment type="caution">
    <text evidence="2">The sequence shown here is derived from an EMBL/GenBank/DDBJ whole genome shotgun (WGS) entry which is preliminary data.</text>
</comment>
<dbReference type="Proteomes" id="UP000683925">
    <property type="component" value="Unassembled WGS sequence"/>
</dbReference>
<dbReference type="AlphaFoldDB" id="A0A8S1TVY5"/>
<gene>
    <name evidence="2" type="ORF">POCTA_138.1.T0350004</name>
</gene>
<sequence>MKKYFKMDKQENQLKNLIDAKEILIKNFESRLEKLGLNYYLMQFLFKFYIFFQLSPKVSFMKFVLPCTTT</sequence>
<protein>
    <submittedName>
        <fullName evidence="2">Uncharacterized protein</fullName>
    </submittedName>
</protein>
<proteinExistence type="predicted"/>
<keyword evidence="1" id="KW-0812">Transmembrane</keyword>
<evidence type="ECO:0000313" key="2">
    <source>
        <dbReference type="EMBL" id="CAD8158091.1"/>
    </source>
</evidence>
<reference evidence="2" key="1">
    <citation type="submission" date="2021-01" db="EMBL/GenBank/DDBJ databases">
        <authorList>
            <consortium name="Genoscope - CEA"/>
            <person name="William W."/>
        </authorList>
    </citation>
    <scope>NUCLEOTIDE SEQUENCE</scope>
</reference>
<evidence type="ECO:0000313" key="3">
    <source>
        <dbReference type="Proteomes" id="UP000683925"/>
    </source>
</evidence>
<accession>A0A8S1TVY5</accession>
<evidence type="ECO:0000256" key="1">
    <source>
        <dbReference type="SAM" id="Phobius"/>
    </source>
</evidence>
<keyword evidence="1" id="KW-0472">Membrane</keyword>
<keyword evidence="3" id="KW-1185">Reference proteome</keyword>
<keyword evidence="1" id="KW-1133">Transmembrane helix</keyword>
<organism evidence="2 3">
    <name type="scientific">Paramecium octaurelia</name>
    <dbReference type="NCBI Taxonomy" id="43137"/>
    <lineage>
        <taxon>Eukaryota</taxon>
        <taxon>Sar</taxon>
        <taxon>Alveolata</taxon>
        <taxon>Ciliophora</taxon>
        <taxon>Intramacronucleata</taxon>
        <taxon>Oligohymenophorea</taxon>
        <taxon>Peniculida</taxon>
        <taxon>Parameciidae</taxon>
        <taxon>Paramecium</taxon>
    </lineage>
</organism>
<dbReference type="EMBL" id="CAJJDP010000035">
    <property type="protein sequence ID" value="CAD8158091.1"/>
    <property type="molecule type" value="Genomic_DNA"/>
</dbReference>
<name>A0A8S1TVY5_PAROT</name>
<feature type="transmembrane region" description="Helical" evidence="1">
    <location>
        <begin position="35"/>
        <end position="52"/>
    </location>
</feature>